<dbReference type="HOGENOM" id="CLU_3332375_0_0_5"/>
<name>D5AYB6_RICPP</name>
<organism evidence="1 2">
    <name type="scientific">Rickettsia prowazekii (strain Rp22)</name>
    <dbReference type="NCBI Taxonomy" id="449216"/>
    <lineage>
        <taxon>Bacteria</taxon>
        <taxon>Pseudomonadati</taxon>
        <taxon>Pseudomonadota</taxon>
        <taxon>Alphaproteobacteria</taxon>
        <taxon>Rickettsiales</taxon>
        <taxon>Rickettsiaceae</taxon>
        <taxon>Rickettsieae</taxon>
        <taxon>Rickettsia</taxon>
        <taxon>typhus group</taxon>
    </lineage>
</organism>
<gene>
    <name evidence="1" type="ORF">rpr22_0895</name>
</gene>
<evidence type="ECO:0000313" key="2">
    <source>
        <dbReference type="Proteomes" id="UP000006931"/>
    </source>
</evidence>
<accession>D5AYB6</accession>
<sequence length="38" mass="4332">MKILILVFLAVSHDQCRGITSEKPIYTCESFVKMSSKK</sequence>
<evidence type="ECO:0000313" key="1">
    <source>
        <dbReference type="EMBL" id="ADE30405.1"/>
    </source>
</evidence>
<protein>
    <submittedName>
        <fullName evidence="1">Uncharacterized protein</fullName>
    </submittedName>
</protein>
<dbReference type="AlphaFoldDB" id="D5AYB6"/>
<dbReference type="EMBL" id="CP001584">
    <property type="protein sequence ID" value="ADE30405.1"/>
    <property type="molecule type" value="Genomic_DNA"/>
</dbReference>
<dbReference type="KEGG" id="rpq:rpr22_0895"/>
<proteinExistence type="predicted"/>
<reference evidence="1 2" key="1">
    <citation type="journal article" date="2010" name="Genome Res.">
        <title>Genomic, proteomic, and transcriptomic analysis of virulent and avirulent Rickettsia prowazekii reveals its adaptive mutation capabilities.</title>
        <authorList>
            <person name="Bechah Y."/>
            <person name="El Karkouri K."/>
            <person name="Mediannikov O."/>
            <person name="Leroy Q."/>
            <person name="Pelletier N."/>
            <person name="Robert C."/>
            <person name="Medigue C."/>
            <person name="Mege J.L."/>
            <person name="Raoult D."/>
        </authorList>
    </citation>
    <scope>NUCLEOTIDE SEQUENCE [LARGE SCALE GENOMIC DNA]</scope>
    <source>
        <strain evidence="1 2">Rp22</strain>
    </source>
</reference>
<dbReference type="Proteomes" id="UP000006931">
    <property type="component" value="Chromosome"/>
</dbReference>